<dbReference type="PROSITE" id="PS51186">
    <property type="entry name" value="GNAT"/>
    <property type="match status" value="1"/>
</dbReference>
<organism evidence="4">
    <name type="scientific">Magallana gigas</name>
    <name type="common">Pacific oyster</name>
    <name type="synonym">Crassostrea gigas</name>
    <dbReference type="NCBI Taxonomy" id="29159"/>
    <lineage>
        <taxon>Eukaryota</taxon>
        <taxon>Metazoa</taxon>
        <taxon>Spiralia</taxon>
        <taxon>Lophotrochozoa</taxon>
        <taxon>Mollusca</taxon>
        <taxon>Bivalvia</taxon>
        <taxon>Autobranchia</taxon>
        <taxon>Pteriomorphia</taxon>
        <taxon>Ostreida</taxon>
        <taxon>Ostreoidea</taxon>
        <taxon>Ostreidae</taxon>
        <taxon>Magallana</taxon>
    </lineage>
</organism>
<dbReference type="CDD" id="cd04301">
    <property type="entry name" value="NAT_SF"/>
    <property type="match status" value="1"/>
</dbReference>
<dbReference type="InterPro" id="IPR000182">
    <property type="entry name" value="GNAT_dom"/>
</dbReference>
<evidence type="ECO:0000256" key="1">
    <source>
        <dbReference type="ARBA" id="ARBA00008694"/>
    </source>
</evidence>
<evidence type="ECO:0000256" key="3">
    <source>
        <dbReference type="ARBA" id="ARBA00023315"/>
    </source>
</evidence>
<sequence length="199" mass="23301">MDDINIRKATVDDSDIVYRLLKDMREGEGRLDAFVITPEEKEAIGFATYFFGYNGDCGRMLYLEDIYIEPVYRSKGYGTAVFKYMAKITIDENARRMEWCVMDDPSWNAKTIEFYKKFNSIDDNLKQLYLHGEVLKKMDDLNIRKATVDDSDIVYGMLKDMREGERRLDAFIITPEEFKRDGFGENKYFEAVIAEDKNS</sequence>
<proteinExistence type="inferred from homology"/>
<evidence type="ECO:0000313" key="4">
    <source>
        <dbReference type="EMBL" id="EKC37290.1"/>
    </source>
</evidence>
<dbReference type="GO" id="GO:0008080">
    <property type="term" value="F:N-acetyltransferase activity"/>
    <property type="evidence" value="ECO:0007669"/>
    <property type="project" value="UniProtKB-ARBA"/>
</dbReference>
<keyword evidence="2 4" id="KW-0808">Transferase</keyword>
<reference evidence="4" key="1">
    <citation type="journal article" date="2012" name="Nature">
        <title>The oyster genome reveals stress adaptation and complexity of shell formation.</title>
        <authorList>
            <person name="Zhang G."/>
            <person name="Fang X."/>
            <person name="Guo X."/>
            <person name="Li L."/>
            <person name="Luo R."/>
            <person name="Xu F."/>
            <person name="Yang P."/>
            <person name="Zhang L."/>
            <person name="Wang X."/>
            <person name="Qi H."/>
            <person name="Xiong Z."/>
            <person name="Que H."/>
            <person name="Xie Y."/>
            <person name="Holland P.W."/>
            <person name="Paps J."/>
            <person name="Zhu Y."/>
            <person name="Wu F."/>
            <person name="Chen Y."/>
            <person name="Wang J."/>
            <person name="Peng C."/>
            <person name="Meng J."/>
            <person name="Yang L."/>
            <person name="Liu J."/>
            <person name="Wen B."/>
            <person name="Zhang N."/>
            <person name="Huang Z."/>
            <person name="Zhu Q."/>
            <person name="Feng Y."/>
            <person name="Mount A."/>
            <person name="Hedgecock D."/>
            <person name="Xu Z."/>
            <person name="Liu Y."/>
            <person name="Domazet-Loso T."/>
            <person name="Du Y."/>
            <person name="Sun X."/>
            <person name="Zhang S."/>
            <person name="Liu B."/>
            <person name="Cheng P."/>
            <person name="Jiang X."/>
            <person name="Li J."/>
            <person name="Fan D."/>
            <person name="Wang W."/>
            <person name="Fu W."/>
            <person name="Wang T."/>
            <person name="Wang B."/>
            <person name="Zhang J."/>
            <person name="Peng Z."/>
            <person name="Li Y."/>
            <person name="Li N."/>
            <person name="Wang J."/>
            <person name="Chen M."/>
            <person name="He Y."/>
            <person name="Tan F."/>
            <person name="Song X."/>
            <person name="Zheng Q."/>
            <person name="Huang R."/>
            <person name="Yang H."/>
            <person name="Du X."/>
            <person name="Chen L."/>
            <person name="Yang M."/>
            <person name="Gaffney P.M."/>
            <person name="Wang S."/>
            <person name="Luo L."/>
            <person name="She Z."/>
            <person name="Ming Y."/>
            <person name="Huang W."/>
            <person name="Zhang S."/>
            <person name="Huang B."/>
            <person name="Zhang Y."/>
            <person name="Qu T."/>
            <person name="Ni P."/>
            <person name="Miao G."/>
            <person name="Wang J."/>
            <person name="Wang Q."/>
            <person name="Steinberg C.E."/>
            <person name="Wang H."/>
            <person name="Li N."/>
            <person name="Qian L."/>
            <person name="Zhang G."/>
            <person name="Li Y."/>
            <person name="Yang H."/>
            <person name="Liu X."/>
            <person name="Wang J."/>
            <person name="Yin Y."/>
            <person name="Wang J."/>
        </authorList>
    </citation>
    <scope>NUCLEOTIDE SEQUENCE [LARGE SCALE GENOMIC DNA]</scope>
    <source>
        <strain evidence="4">05x7-T-G4-1.051#20</strain>
    </source>
</reference>
<name>K1R7W1_MAGGI</name>
<dbReference type="PANTHER" id="PTHR10545">
    <property type="entry name" value="DIAMINE N-ACETYLTRANSFERASE"/>
    <property type="match status" value="1"/>
</dbReference>
<dbReference type="InterPro" id="IPR016181">
    <property type="entry name" value="Acyl_CoA_acyltransferase"/>
</dbReference>
<dbReference type="PANTHER" id="PTHR10545:SF29">
    <property type="entry name" value="GH14572P-RELATED"/>
    <property type="match status" value="1"/>
</dbReference>
<comment type="similarity">
    <text evidence="1">Belongs to the acetyltransferase family.</text>
</comment>
<dbReference type="Gene3D" id="3.40.630.30">
    <property type="match status" value="2"/>
</dbReference>
<dbReference type="EMBL" id="JH816099">
    <property type="protein sequence ID" value="EKC37290.1"/>
    <property type="molecule type" value="Genomic_DNA"/>
</dbReference>
<dbReference type="SUPFAM" id="SSF55729">
    <property type="entry name" value="Acyl-CoA N-acyltransferases (Nat)"/>
    <property type="match status" value="1"/>
</dbReference>
<gene>
    <name evidence="4" type="ORF">CGI_10020631</name>
</gene>
<protein>
    <submittedName>
        <fullName evidence="4">N-acetyltransferase ats1</fullName>
    </submittedName>
</protein>
<dbReference type="AlphaFoldDB" id="K1R7W1"/>
<dbReference type="Pfam" id="PF00583">
    <property type="entry name" value="Acetyltransf_1"/>
    <property type="match status" value="1"/>
</dbReference>
<dbReference type="InParanoid" id="K1R7W1"/>
<accession>K1R7W1</accession>
<dbReference type="InterPro" id="IPR051016">
    <property type="entry name" value="Diverse_Substrate_AcTransf"/>
</dbReference>
<keyword evidence="3" id="KW-0012">Acyltransferase</keyword>
<dbReference type="HOGENOM" id="CLU_1373424_0_0_1"/>
<evidence type="ECO:0000256" key="2">
    <source>
        <dbReference type="ARBA" id="ARBA00022679"/>
    </source>
</evidence>